<reference evidence="1" key="1">
    <citation type="submission" date="2022-12" db="EMBL/GenBank/DDBJ databases">
        <title>Reference genome sequencing for broad-spectrum identification of bacterial and archaeal isolates by mass spectrometry.</title>
        <authorList>
            <person name="Sekiguchi Y."/>
            <person name="Tourlousse D.M."/>
        </authorList>
    </citation>
    <scope>NUCLEOTIDE SEQUENCE</scope>
    <source>
        <strain evidence="1">14</strain>
    </source>
</reference>
<protein>
    <submittedName>
        <fullName evidence="1">Uncharacterized protein</fullName>
    </submittedName>
</protein>
<evidence type="ECO:0000313" key="1">
    <source>
        <dbReference type="EMBL" id="GLI28393.1"/>
    </source>
</evidence>
<organism evidence="1 2">
    <name type="scientific">Agromyces rhizosphaerae</name>
    <dbReference type="NCBI Taxonomy" id="88374"/>
    <lineage>
        <taxon>Bacteria</taxon>
        <taxon>Bacillati</taxon>
        <taxon>Actinomycetota</taxon>
        <taxon>Actinomycetes</taxon>
        <taxon>Micrococcales</taxon>
        <taxon>Microbacteriaceae</taxon>
        <taxon>Agromyces</taxon>
    </lineage>
</organism>
<comment type="caution">
    <text evidence="1">The sequence shown here is derived from an EMBL/GenBank/DDBJ whole genome shotgun (WGS) entry which is preliminary data.</text>
</comment>
<dbReference type="Proteomes" id="UP001144396">
    <property type="component" value="Unassembled WGS sequence"/>
</dbReference>
<sequence>MYYANTVIAESLYAHEAKRQAVELEHRRVAAERGQLPEHAWHRIDRALVRAFRRARRRLRIRHLARVHHDAAVMRTRHL</sequence>
<accession>A0A9W6CTV8</accession>
<dbReference type="RefSeq" id="WP_281885732.1">
    <property type="nucleotide sequence ID" value="NZ_BSDP01000001.1"/>
</dbReference>
<name>A0A9W6CTV8_9MICO</name>
<dbReference type="EMBL" id="BSDP01000001">
    <property type="protein sequence ID" value="GLI28393.1"/>
    <property type="molecule type" value="Genomic_DNA"/>
</dbReference>
<dbReference type="AlphaFoldDB" id="A0A9W6CTV8"/>
<proteinExistence type="predicted"/>
<evidence type="ECO:0000313" key="2">
    <source>
        <dbReference type="Proteomes" id="UP001144396"/>
    </source>
</evidence>
<keyword evidence="2" id="KW-1185">Reference proteome</keyword>
<gene>
    <name evidence="1" type="ORF">ARHIZOSPH14_26350</name>
</gene>